<evidence type="ECO:0000259" key="1">
    <source>
        <dbReference type="Pfam" id="PF03358"/>
    </source>
</evidence>
<protein>
    <submittedName>
        <fullName evidence="2">NADPH-dependent FMN reductase</fullName>
        <ecNumber evidence="2">1.-.-.-</ecNumber>
    </submittedName>
</protein>
<dbReference type="Pfam" id="PF03358">
    <property type="entry name" value="FMN_red"/>
    <property type="match status" value="1"/>
</dbReference>
<feature type="domain" description="NADPH-dependent FMN reductase-like" evidence="1">
    <location>
        <begin position="6"/>
        <end position="150"/>
    </location>
</feature>
<gene>
    <name evidence="2" type="ORF">AB8Z38_13740</name>
</gene>
<dbReference type="GO" id="GO:0010181">
    <property type="term" value="F:FMN binding"/>
    <property type="evidence" value="ECO:0007669"/>
    <property type="project" value="TreeGrafter"/>
</dbReference>
<dbReference type="RefSeq" id="WP_369725674.1">
    <property type="nucleotide sequence ID" value="NZ_CP165734.1"/>
</dbReference>
<dbReference type="InterPro" id="IPR029039">
    <property type="entry name" value="Flavoprotein-like_sf"/>
</dbReference>
<name>A0AB39XUD7_9BRAD</name>
<accession>A0AB39XUD7</accession>
<dbReference type="GO" id="GO:0016491">
    <property type="term" value="F:oxidoreductase activity"/>
    <property type="evidence" value="ECO:0007669"/>
    <property type="project" value="UniProtKB-KW"/>
</dbReference>
<dbReference type="PANTHER" id="PTHR30543">
    <property type="entry name" value="CHROMATE REDUCTASE"/>
    <property type="match status" value="1"/>
</dbReference>
<dbReference type="PANTHER" id="PTHR30543:SF21">
    <property type="entry name" value="NAD(P)H-DEPENDENT FMN REDUCTASE LOT6"/>
    <property type="match status" value="1"/>
</dbReference>
<keyword evidence="2" id="KW-0560">Oxidoreductase</keyword>
<dbReference type="InterPro" id="IPR005025">
    <property type="entry name" value="FMN_Rdtase-like_dom"/>
</dbReference>
<evidence type="ECO:0000313" key="2">
    <source>
        <dbReference type="EMBL" id="XDV60312.1"/>
    </source>
</evidence>
<proteinExistence type="predicted"/>
<dbReference type="AlphaFoldDB" id="A0AB39XUD7"/>
<dbReference type="SUPFAM" id="SSF52218">
    <property type="entry name" value="Flavoproteins"/>
    <property type="match status" value="1"/>
</dbReference>
<reference evidence="2" key="1">
    <citation type="submission" date="2024-08" db="EMBL/GenBank/DDBJ databases">
        <authorList>
            <person name="Chaddad Z."/>
            <person name="Lamrabet M."/>
            <person name="Bouhnik O."/>
            <person name="Alami S."/>
            <person name="Wipf D."/>
            <person name="Courty P.E."/>
            <person name="Missbah El Idrissi M."/>
        </authorList>
    </citation>
    <scope>NUCLEOTIDE SEQUENCE</scope>
    <source>
        <strain evidence="2">LLZ17</strain>
    </source>
</reference>
<dbReference type="InterPro" id="IPR050712">
    <property type="entry name" value="NAD(P)H-dep_reductase"/>
</dbReference>
<dbReference type="Gene3D" id="3.40.50.360">
    <property type="match status" value="1"/>
</dbReference>
<dbReference type="GO" id="GO:0005829">
    <property type="term" value="C:cytosol"/>
    <property type="evidence" value="ECO:0007669"/>
    <property type="project" value="TreeGrafter"/>
</dbReference>
<dbReference type="EC" id="1.-.-.-" evidence="2"/>
<dbReference type="EMBL" id="CP165734">
    <property type="protein sequence ID" value="XDV60312.1"/>
    <property type="molecule type" value="Genomic_DNA"/>
</dbReference>
<organism evidence="2">
    <name type="scientific">Bradyrhizobium sp. LLZ17</name>
    <dbReference type="NCBI Taxonomy" id="3239388"/>
    <lineage>
        <taxon>Bacteria</taxon>
        <taxon>Pseudomonadati</taxon>
        <taxon>Pseudomonadota</taxon>
        <taxon>Alphaproteobacteria</taxon>
        <taxon>Hyphomicrobiales</taxon>
        <taxon>Nitrobacteraceae</taxon>
        <taxon>Bradyrhizobium</taxon>
    </lineage>
</organism>
<sequence length="186" mass="20099">MAKTTDVAVIVGSLRKGSINRMVANTLMELAPAELKLGIVEIGQLQLYNQDLDDQPSAEWTAFRERIAGCNAVLFVTPEYNRSIPAALKNALDVGSRPYGKSVWNGKPGAVVSASPSAIGGFGANHHLRQTFVFLNIPAMQQPEAYLGQADKLFDQKGKLSNPDTGKFLQNFMNAYAAWVAANSKS</sequence>